<feature type="transmembrane region" description="Helical" evidence="1">
    <location>
        <begin position="17"/>
        <end position="40"/>
    </location>
</feature>
<reference evidence="3" key="2">
    <citation type="submission" date="2020-09" db="EMBL/GenBank/DDBJ databases">
        <authorList>
            <person name="Sun Q."/>
            <person name="Kim S."/>
        </authorList>
    </citation>
    <scope>NUCLEOTIDE SEQUENCE</scope>
    <source>
        <strain evidence="3">KCTC 42249</strain>
    </source>
</reference>
<keyword evidence="1" id="KW-0812">Transmembrane</keyword>
<evidence type="ECO:0000256" key="1">
    <source>
        <dbReference type="SAM" id="Phobius"/>
    </source>
</evidence>
<feature type="transmembrane region" description="Helical" evidence="1">
    <location>
        <begin position="52"/>
        <end position="70"/>
    </location>
</feature>
<organism evidence="3 4">
    <name type="scientific">Tianweitania populi</name>
    <dbReference type="NCBI Taxonomy" id="1607949"/>
    <lineage>
        <taxon>Bacteria</taxon>
        <taxon>Pseudomonadati</taxon>
        <taxon>Pseudomonadota</taxon>
        <taxon>Alphaproteobacteria</taxon>
        <taxon>Hyphomicrobiales</taxon>
        <taxon>Phyllobacteriaceae</taxon>
        <taxon>Tianweitania</taxon>
    </lineage>
</organism>
<dbReference type="EMBL" id="BMZQ01000002">
    <property type="protein sequence ID" value="GHD15511.1"/>
    <property type="molecule type" value="Genomic_DNA"/>
</dbReference>
<dbReference type="Proteomes" id="UP000630142">
    <property type="component" value="Unassembled WGS sequence"/>
</dbReference>
<evidence type="ECO:0000313" key="4">
    <source>
        <dbReference type="Proteomes" id="UP000630142"/>
    </source>
</evidence>
<dbReference type="InterPro" id="IPR009936">
    <property type="entry name" value="DUF1468"/>
</dbReference>
<proteinExistence type="predicted"/>
<keyword evidence="1" id="KW-0472">Membrane</keyword>
<protein>
    <submittedName>
        <fullName evidence="3">C4-dicarboxylate ABC transporter</fullName>
    </submittedName>
</protein>
<dbReference type="Pfam" id="PF07331">
    <property type="entry name" value="TctB"/>
    <property type="match status" value="1"/>
</dbReference>
<dbReference type="RefSeq" id="WP_189503867.1">
    <property type="nucleotide sequence ID" value="NZ_BMZQ01000002.1"/>
</dbReference>
<keyword evidence="4" id="KW-1185">Reference proteome</keyword>
<feature type="domain" description="DUF1468" evidence="2">
    <location>
        <begin position="20"/>
        <end position="154"/>
    </location>
</feature>
<accession>A0A8J3DP60</accession>
<gene>
    <name evidence="3" type="ORF">GCM10016234_22500</name>
</gene>
<evidence type="ECO:0000313" key="3">
    <source>
        <dbReference type="EMBL" id="GHD15511.1"/>
    </source>
</evidence>
<name>A0A8J3DP60_9HYPH</name>
<feature type="transmembrane region" description="Helical" evidence="1">
    <location>
        <begin position="90"/>
        <end position="115"/>
    </location>
</feature>
<evidence type="ECO:0000259" key="2">
    <source>
        <dbReference type="Pfam" id="PF07331"/>
    </source>
</evidence>
<comment type="caution">
    <text evidence="3">The sequence shown here is derived from an EMBL/GenBank/DDBJ whole genome shotgun (WGS) entry which is preliminary data.</text>
</comment>
<keyword evidence="1" id="KW-1133">Transmembrane helix</keyword>
<sequence length="162" mass="17750">MSVRDDTTTIQRRPDRAAFAIALVLAIASIAIAWSTYHAGGMASTQPVGPKTVPYIVAACLFGLALWTAAEAWRGDFPEREEQQTAPILWVVGGLIVQMLTIKTVGFSLATALMFTATAYAFNERRIWLTLPFGLVFCFLVWLAFARGLQLSLPAGPLERLF</sequence>
<feature type="transmembrane region" description="Helical" evidence="1">
    <location>
        <begin position="127"/>
        <end position="145"/>
    </location>
</feature>
<reference evidence="3" key="1">
    <citation type="journal article" date="2014" name="Int. J. Syst. Evol. Microbiol.">
        <title>Complete genome sequence of Corynebacterium casei LMG S-19264T (=DSM 44701T), isolated from a smear-ripened cheese.</title>
        <authorList>
            <consortium name="US DOE Joint Genome Institute (JGI-PGF)"/>
            <person name="Walter F."/>
            <person name="Albersmeier A."/>
            <person name="Kalinowski J."/>
            <person name="Ruckert C."/>
        </authorList>
    </citation>
    <scope>NUCLEOTIDE SEQUENCE</scope>
    <source>
        <strain evidence="3">KCTC 42249</strain>
    </source>
</reference>
<dbReference type="AlphaFoldDB" id="A0A8J3DP60"/>